<keyword evidence="5 11" id="KW-0812">Transmembrane</keyword>
<evidence type="ECO:0000313" key="17">
    <source>
        <dbReference type="Proteomes" id="UP000746918"/>
    </source>
</evidence>
<reference evidence="16 17" key="1">
    <citation type="submission" date="2021-08" db="EMBL/GenBank/DDBJ databases">
        <title>Bartonella raoulti 094 sp. nov.</title>
        <authorList>
            <person name="Zgheib R."/>
            <person name="Hammoud A."/>
        </authorList>
    </citation>
    <scope>NUCLEOTIDE SEQUENCE [LARGE SCALE GENOMIC DNA]</scope>
    <source>
        <strain evidence="16 17">094</strain>
    </source>
</reference>
<evidence type="ECO:0000256" key="4">
    <source>
        <dbReference type="ARBA" id="ARBA00022452"/>
    </source>
</evidence>
<evidence type="ECO:0000259" key="14">
    <source>
        <dbReference type="Pfam" id="PF00593"/>
    </source>
</evidence>
<evidence type="ECO:0000256" key="9">
    <source>
        <dbReference type="ARBA" id="ARBA00023170"/>
    </source>
</evidence>
<keyword evidence="17" id="KW-1185">Reference proteome</keyword>
<keyword evidence="10 11" id="KW-0998">Cell outer membrane</keyword>
<keyword evidence="6 13" id="KW-0732">Signal</keyword>
<evidence type="ECO:0000256" key="7">
    <source>
        <dbReference type="ARBA" id="ARBA00023077"/>
    </source>
</evidence>
<dbReference type="PROSITE" id="PS52016">
    <property type="entry name" value="TONB_DEPENDENT_REC_3"/>
    <property type="match status" value="1"/>
</dbReference>
<comment type="caution">
    <text evidence="16">The sequence shown here is derived from an EMBL/GenBank/DDBJ whole genome shotgun (WGS) entry which is preliminary data.</text>
</comment>
<keyword evidence="9 16" id="KW-0675">Receptor</keyword>
<organism evidence="16 17">
    <name type="scientific">Bartonella raoultii</name>
    <dbReference type="NCBI Taxonomy" id="1457020"/>
    <lineage>
        <taxon>Bacteria</taxon>
        <taxon>Pseudomonadati</taxon>
        <taxon>Pseudomonadota</taxon>
        <taxon>Alphaproteobacteria</taxon>
        <taxon>Hyphomicrobiales</taxon>
        <taxon>Bartonellaceae</taxon>
        <taxon>Bartonella</taxon>
    </lineage>
</organism>
<comment type="subcellular location">
    <subcellularLocation>
        <location evidence="1 11">Cell outer membrane</location>
        <topology evidence="1 11">Multi-pass membrane protein</topology>
    </subcellularLocation>
</comment>
<sequence length="725" mass="82055">MRIRRKNIHKSCIILSALSVCMPSFVFAQNSKKSSVTELNPIVIKGKKIESVLDSASILTDRKTAKDIDKKQINDVYDVDRLHPSVAYNPINNSFVMRGLNANRILTTMDGIALPWLDDILRGQGGNTTFDFGALSRFDAIQGSDSSLYGSGALGGVIALHTLNPEDLISEEKNWGVLIKGNYNSVDNSWHVDKAMAVRAQKTFLLFQGSYVNGHERKNMGIVEGYQDRTRKNPSHFDKNNLLFKIHQYLGDNQRLGFTAERFSHNSNTHSLDASKRYSPGSVYDKEDKLRERLSLSYNYNGDGSAILDSFHGQVYWQRQSDRYILTGFRVAAPKGDYLRDNFLRSINYGFNAHALKETHIGSVSHVLRLATDAMSSQFHHYLLGRDNCHVPEYARGCLFVPANRSDSPDTNGYNFGFAVEDEIGLADKRFRLTPGIRYDWYKYTPQKTASYEKALISDKFPSDRNGSRFSPKLRVEWDIRNNVTFYAQWAQAFRAPRVSELYVSYIKPGAYYVKGTPDLKAETSNGYDFGIQYGDVNFGGSFSAFINQYKDFIDTVDKGPSDEFRFARRHYTNRSRVQIFGLETKAHWALKNGFHSDIALAYSQGKDLDKNEYLNSIPPLKAIIGLGYAKEIWGTDLSLTLAAKRDKVAEGSDYQKIPGYKVVDISGWWKPFGAKGPVVRAGVYNLLNEKYWIASDLPSGKSSTPKDYYTQPGRNFKVSFTQKF</sequence>
<evidence type="ECO:0000256" key="12">
    <source>
        <dbReference type="RuleBase" id="RU003357"/>
    </source>
</evidence>
<dbReference type="InterPro" id="IPR037066">
    <property type="entry name" value="Plug_dom_sf"/>
</dbReference>
<dbReference type="RefSeq" id="WP_220717418.1">
    <property type="nucleotide sequence ID" value="NZ_JAIFRO010000005.1"/>
</dbReference>
<dbReference type="Pfam" id="PF00593">
    <property type="entry name" value="TonB_dep_Rec_b-barrel"/>
    <property type="match status" value="1"/>
</dbReference>
<evidence type="ECO:0000256" key="2">
    <source>
        <dbReference type="ARBA" id="ARBA00009810"/>
    </source>
</evidence>
<evidence type="ECO:0000259" key="15">
    <source>
        <dbReference type="Pfam" id="PF07715"/>
    </source>
</evidence>
<feature type="domain" description="TonB-dependent receptor plug" evidence="15">
    <location>
        <begin position="63"/>
        <end position="157"/>
    </location>
</feature>
<evidence type="ECO:0000256" key="10">
    <source>
        <dbReference type="ARBA" id="ARBA00023237"/>
    </source>
</evidence>
<dbReference type="PANTHER" id="PTHR30069:SF29">
    <property type="entry name" value="HEMOGLOBIN AND HEMOGLOBIN-HAPTOGLOBIN-BINDING PROTEIN 1-RELATED"/>
    <property type="match status" value="1"/>
</dbReference>
<keyword evidence="4 11" id="KW-1134">Transmembrane beta strand</keyword>
<evidence type="ECO:0000256" key="3">
    <source>
        <dbReference type="ARBA" id="ARBA00022448"/>
    </source>
</evidence>
<dbReference type="EMBL" id="JAIFRO010000005">
    <property type="protein sequence ID" value="MBX4336079.1"/>
    <property type="molecule type" value="Genomic_DNA"/>
</dbReference>
<dbReference type="NCBIfam" id="TIGR01785">
    <property type="entry name" value="TonB-hemin"/>
    <property type="match status" value="1"/>
</dbReference>
<dbReference type="InterPro" id="IPR012910">
    <property type="entry name" value="Plug_dom"/>
</dbReference>
<comment type="similarity">
    <text evidence="2 11 12">Belongs to the TonB-dependent receptor family.</text>
</comment>
<feature type="chain" id="PRO_5045560758" evidence="13">
    <location>
        <begin position="29"/>
        <end position="725"/>
    </location>
</feature>
<feature type="signal peptide" evidence="13">
    <location>
        <begin position="1"/>
        <end position="28"/>
    </location>
</feature>
<protein>
    <submittedName>
        <fullName evidence="16">TonB-dependent hemoglobin/transferrin/lactoferrin family receptor</fullName>
    </submittedName>
</protein>
<dbReference type="InterPro" id="IPR036942">
    <property type="entry name" value="Beta-barrel_TonB_sf"/>
</dbReference>
<feature type="domain" description="TonB-dependent receptor-like beta-barrel" evidence="14">
    <location>
        <begin position="247"/>
        <end position="687"/>
    </location>
</feature>
<dbReference type="SUPFAM" id="SSF56935">
    <property type="entry name" value="Porins"/>
    <property type="match status" value="1"/>
</dbReference>
<evidence type="ECO:0000313" key="16">
    <source>
        <dbReference type="EMBL" id="MBX4336079.1"/>
    </source>
</evidence>
<keyword evidence="8 11" id="KW-0472">Membrane</keyword>
<evidence type="ECO:0000256" key="11">
    <source>
        <dbReference type="PROSITE-ProRule" id="PRU01360"/>
    </source>
</evidence>
<keyword evidence="7 12" id="KW-0798">TonB box</keyword>
<dbReference type="InterPro" id="IPR039426">
    <property type="entry name" value="TonB-dep_rcpt-like"/>
</dbReference>
<keyword evidence="3 11" id="KW-0813">Transport</keyword>
<dbReference type="InterPro" id="IPR011276">
    <property type="entry name" value="TonB_haem/Hb_rcpt"/>
</dbReference>
<evidence type="ECO:0000256" key="5">
    <source>
        <dbReference type="ARBA" id="ARBA00022692"/>
    </source>
</evidence>
<dbReference type="Proteomes" id="UP000746918">
    <property type="component" value="Unassembled WGS sequence"/>
</dbReference>
<evidence type="ECO:0000256" key="13">
    <source>
        <dbReference type="SAM" id="SignalP"/>
    </source>
</evidence>
<evidence type="ECO:0000256" key="1">
    <source>
        <dbReference type="ARBA" id="ARBA00004571"/>
    </source>
</evidence>
<dbReference type="CDD" id="cd01347">
    <property type="entry name" value="ligand_gated_channel"/>
    <property type="match status" value="1"/>
</dbReference>
<dbReference type="Gene3D" id="2.40.170.20">
    <property type="entry name" value="TonB-dependent receptor, beta-barrel domain"/>
    <property type="match status" value="1"/>
</dbReference>
<dbReference type="Gene3D" id="2.170.130.10">
    <property type="entry name" value="TonB-dependent receptor, plug domain"/>
    <property type="match status" value="1"/>
</dbReference>
<gene>
    <name evidence="16" type="ORF">K3248_05680</name>
</gene>
<dbReference type="PANTHER" id="PTHR30069">
    <property type="entry name" value="TONB-DEPENDENT OUTER MEMBRANE RECEPTOR"/>
    <property type="match status" value="1"/>
</dbReference>
<dbReference type="NCBIfam" id="TIGR01786">
    <property type="entry name" value="TonB-hemlactrns"/>
    <property type="match status" value="1"/>
</dbReference>
<dbReference type="InterPro" id="IPR000531">
    <property type="entry name" value="Beta-barrel_TonB"/>
</dbReference>
<name>A0ABS7I5E7_9HYPH</name>
<dbReference type="Pfam" id="PF07715">
    <property type="entry name" value="Plug"/>
    <property type="match status" value="1"/>
</dbReference>
<evidence type="ECO:0000256" key="6">
    <source>
        <dbReference type="ARBA" id="ARBA00022729"/>
    </source>
</evidence>
<evidence type="ECO:0000256" key="8">
    <source>
        <dbReference type="ARBA" id="ARBA00023136"/>
    </source>
</evidence>
<proteinExistence type="inferred from homology"/>
<dbReference type="InterPro" id="IPR010949">
    <property type="entry name" value="TonB_Hb/transfer/lactofer_rcpt"/>
</dbReference>
<accession>A0ABS7I5E7</accession>